<keyword evidence="3" id="KW-1185">Reference proteome</keyword>
<organism evidence="2">
    <name type="scientific">Darwinula stevensoni</name>
    <dbReference type="NCBI Taxonomy" id="69355"/>
    <lineage>
        <taxon>Eukaryota</taxon>
        <taxon>Metazoa</taxon>
        <taxon>Ecdysozoa</taxon>
        <taxon>Arthropoda</taxon>
        <taxon>Crustacea</taxon>
        <taxon>Oligostraca</taxon>
        <taxon>Ostracoda</taxon>
        <taxon>Podocopa</taxon>
        <taxon>Podocopida</taxon>
        <taxon>Darwinulocopina</taxon>
        <taxon>Darwinuloidea</taxon>
        <taxon>Darwinulidae</taxon>
        <taxon>Darwinula</taxon>
    </lineage>
</organism>
<name>A0A7R8XHV9_9CRUS</name>
<dbReference type="AlphaFoldDB" id="A0A7R8XHV9"/>
<dbReference type="EMBL" id="CAJPEV010001678">
    <property type="protein sequence ID" value="CAG0893828.1"/>
    <property type="molecule type" value="Genomic_DNA"/>
</dbReference>
<dbReference type="InterPro" id="IPR003645">
    <property type="entry name" value="Fol_N"/>
</dbReference>
<dbReference type="EMBL" id="LR901195">
    <property type="protein sequence ID" value="CAD7248026.1"/>
    <property type="molecule type" value="Genomic_DNA"/>
</dbReference>
<feature type="domain" description="Follistatin-like" evidence="1">
    <location>
        <begin position="877"/>
        <end position="897"/>
    </location>
</feature>
<feature type="domain" description="Follistatin-like" evidence="1">
    <location>
        <begin position="226"/>
        <end position="251"/>
    </location>
</feature>
<evidence type="ECO:0000259" key="1">
    <source>
        <dbReference type="SMART" id="SM00274"/>
    </source>
</evidence>
<protein>
    <recommendedName>
        <fullName evidence="1">Follistatin-like domain-containing protein</fullName>
    </recommendedName>
</protein>
<evidence type="ECO:0000313" key="3">
    <source>
        <dbReference type="Proteomes" id="UP000677054"/>
    </source>
</evidence>
<dbReference type="SUPFAM" id="SSF57256">
    <property type="entry name" value="Elafin-like"/>
    <property type="match status" value="1"/>
</dbReference>
<dbReference type="SMART" id="SM00274">
    <property type="entry name" value="FOLN"/>
    <property type="match status" value="8"/>
</dbReference>
<sequence length="960" mass="102376">MQHIRKRSGLLLRIWELHTDDVNLTSPCGIASSSPEERIKNKKKFSGKGKFESDNDSVDCPLGQDQVLVVPDCNDPDVPCVPTSSCIPSDVTRCEDVQCGEGSTCVMRKMACFAPPCYPVPFCVPTQQPLHLLPQTPEKAAGTCPMIDASECKMGVLKKCANDSDCNQGLLCCDDCGSRFCMFSESNTDGVKCHDDQVAVLVVPDCDDPSDPCIPTFSCLPSGMTKCEDVDCGEGTSCVMRKMTCFAPPCLPVPVCVPTRQPVNLAEASEREGGKCPELEGRQCSSDADCLQGLICCEECGRKFCVPPGVQLITSVVTSPSNIAASQIVFAESSSENAVCQDGQVAVLAFPECGDPDVCVPTIVCIPDALPTCLNVECEESSACLMREVTCDAFPCYPAPECVPTPKPFNLLSENPEGDANNDSVNCSLDQVAVLVVPDCDSPGVPCVPTSSCIPSDVTTCEDVQCGEGTTCVMREMACFARPCYPVPVCVPTQQPLHLLPQTPEKVAGTCPMIDASECKMGVLKKCANDSDCNQGLLCCDDCGSRFCMFSDSNNDGVNCSNGEVPILVVPDCDNPSIQDCIPTLSCLPSDGGKCPEFEGRQCSSDADCLQGLICCEECGRNFCVPPESSSENAVCQDGQVAVLAFPECGDPDVCVPTIVCIPDGRRGRRKGSSSLGLSAKGFRFPISFLRRFAYVPERESSSDYADCFDGQVAVLVFPECGDPDVCVPTIVCIPDDVPTCMDMSCGEWSACLMREVTCAASPCYPVAECVPLPETIGSLSRTSEFVAHLGKCPAIDGSQCHTEDMKSCTEDLDCDRGLVCCDLCGNRVCVSADGNGCPELGEYQCETNCSSDSDCGSGLLCCEDCGRKLCMLPELSCKNVHCLKDQECVMSFPHCGSHDDPCLPKLSCNAKGAPTCEDVRCGEGSTCVMREVTCVAAPCYPVPECVPLPKLRASPRNRY</sequence>
<feature type="domain" description="Follistatin-like" evidence="1">
    <location>
        <begin position="916"/>
        <end position="941"/>
    </location>
</feature>
<gene>
    <name evidence="2" type="ORF">DSTB1V02_LOCUS7849</name>
</gene>
<feature type="domain" description="Follistatin-like" evidence="1">
    <location>
        <begin position="808"/>
        <end position="831"/>
    </location>
</feature>
<reference evidence="2" key="1">
    <citation type="submission" date="2020-11" db="EMBL/GenBank/DDBJ databases">
        <authorList>
            <person name="Tran Van P."/>
        </authorList>
    </citation>
    <scope>NUCLEOTIDE SEQUENCE</scope>
</reference>
<evidence type="ECO:0000313" key="2">
    <source>
        <dbReference type="EMBL" id="CAD7248026.1"/>
    </source>
</evidence>
<feature type="domain" description="Follistatin-like" evidence="1">
    <location>
        <begin position="460"/>
        <end position="480"/>
    </location>
</feature>
<dbReference type="InterPro" id="IPR036645">
    <property type="entry name" value="Elafin-like_sf"/>
</dbReference>
<proteinExistence type="predicted"/>
<feature type="domain" description="Follistatin-like" evidence="1">
    <location>
        <begin position="372"/>
        <end position="403"/>
    </location>
</feature>
<accession>A0A7R8XHV9</accession>
<feature type="domain" description="Follistatin-like" evidence="1">
    <location>
        <begin position="740"/>
        <end position="765"/>
    </location>
</feature>
<feature type="domain" description="Follistatin-like" evidence="1">
    <location>
        <begin position="93"/>
        <end position="118"/>
    </location>
</feature>
<dbReference type="Proteomes" id="UP000677054">
    <property type="component" value="Unassembled WGS sequence"/>
</dbReference>
<dbReference type="OrthoDB" id="3438930at2759"/>